<proteinExistence type="predicted"/>
<dbReference type="HOGENOM" id="CLU_138717_0_0_1"/>
<dbReference type="EMBL" id="KI291411">
    <property type="protein sequence ID" value="ESA06605.1"/>
    <property type="molecule type" value="Genomic_DNA"/>
</dbReference>
<dbReference type="VEuPathDB" id="FungiDB:RhiirFUN_024796"/>
<sequence>MVLQNNLNDMKLTREDILSRTHENMKEMVSAGQGKEYSVHYVKNAFWKFPNLNIYEACVPDRMHHIDLGLFKYQLEFTQEILKKVRGLELQKIFDERLRQIPRFPGLKLLSKVGQLKVMTASDYRHIMKIAIFALDEIFSEENEITCKELCELYTKFNKMYTMSRQESYTENELNIFE</sequence>
<feature type="non-terminal residue" evidence="1">
    <location>
        <position position="178"/>
    </location>
</feature>
<reference evidence="1" key="1">
    <citation type="submission" date="2013-07" db="EMBL/GenBank/DDBJ databases">
        <title>The genome of an arbuscular mycorrhizal fungus provides insights into the evolution of the oldest plant symbiosis.</title>
        <authorList>
            <consortium name="DOE Joint Genome Institute"/>
            <person name="Tisserant E."/>
            <person name="Malbreil M."/>
            <person name="Kuo A."/>
            <person name="Kohler A."/>
            <person name="Symeonidi A."/>
            <person name="Balestrini R."/>
            <person name="Charron P."/>
            <person name="Duensing N."/>
            <person name="Frei-dit-Frey N."/>
            <person name="Gianinazzi-Pearson V."/>
            <person name="Gilbert B."/>
            <person name="Handa Y."/>
            <person name="Hijri M."/>
            <person name="Kaul R."/>
            <person name="Kawaguchi M."/>
            <person name="Krajinski F."/>
            <person name="Lammers P."/>
            <person name="Lapierre D."/>
            <person name="Masclaux F.G."/>
            <person name="Murat C."/>
            <person name="Morin E."/>
            <person name="Ndikumana S."/>
            <person name="Pagni M."/>
            <person name="Petitpierre D."/>
            <person name="Requena N."/>
            <person name="Rosikiewicz P."/>
            <person name="Riley R."/>
            <person name="Saito K."/>
            <person name="San Clemente H."/>
            <person name="Shapiro H."/>
            <person name="van Tuinen D."/>
            <person name="Becard G."/>
            <person name="Bonfante P."/>
            <person name="Paszkowski U."/>
            <person name="Shachar-Hill Y."/>
            <person name="Young J.P."/>
            <person name="Sanders I.R."/>
            <person name="Henrissat B."/>
            <person name="Rensing S.A."/>
            <person name="Grigoriev I.V."/>
            <person name="Corradi N."/>
            <person name="Roux C."/>
            <person name="Martin F."/>
        </authorList>
    </citation>
    <scope>NUCLEOTIDE SEQUENCE</scope>
    <source>
        <strain evidence="1">DAOM 197198</strain>
    </source>
</reference>
<name>U9TER1_RHIID</name>
<evidence type="ECO:0000313" key="1">
    <source>
        <dbReference type="EMBL" id="ESA06605.1"/>
    </source>
</evidence>
<protein>
    <submittedName>
        <fullName evidence="1">Uncharacterized protein</fullName>
    </submittedName>
</protein>
<dbReference type="AlphaFoldDB" id="U9TER1"/>
<organism evidence="1">
    <name type="scientific">Rhizophagus irregularis (strain DAOM 181602 / DAOM 197198 / MUCL 43194)</name>
    <name type="common">Arbuscular mycorrhizal fungus</name>
    <name type="synonym">Glomus intraradices</name>
    <dbReference type="NCBI Taxonomy" id="747089"/>
    <lineage>
        <taxon>Eukaryota</taxon>
        <taxon>Fungi</taxon>
        <taxon>Fungi incertae sedis</taxon>
        <taxon>Mucoromycota</taxon>
        <taxon>Glomeromycotina</taxon>
        <taxon>Glomeromycetes</taxon>
        <taxon>Glomerales</taxon>
        <taxon>Glomeraceae</taxon>
        <taxon>Rhizophagus</taxon>
    </lineage>
</organism>
<accession>U9TER1</accession>
<gene>
    <name evidence="1" type="ORF">GLOINDRAFT_84977</name>
</gene>